<accession>A0A438I406</accession>
<feature type="region of interest" description="Disordered" evidence="1">
    <location>
        <begin position="395"/>
        <end position="448"/>
    </location>
</feature>
<evidence type="ECO:0000256" key="1">
    <source>
        <dbReference type="SAM" id="MobiDB-lite"/>
    </source>
</evidence>
<organism evidence="2 3">
    <name type="scientific">Vitis vinifera</name>
    <name type="common">Grape</name>
    <dbReference type="NCBI Taxonomy" id="29760"/>
    <lineage>
        <taxon>Eukaryota</taxon>
        <taxon>Viridiplantae</taxon>
        <taxon>Streptophyta</taxon>
        <taxon>Embryophyta</taxon>
        <taxon>Tracheophyta</taxon>
        <taxon>Spermatophyta</taxon>
        <taxon>Magnoliopsida</taxon>
        <taxon>eudicotyledons</taxon>
        <taxon>Gunneridae</taxon>
        <taxon>Pentapetalae</taxon>
        <taxon>rosids</taxon>
        <taxon>Vitales</taxon>
        <taxon>Vitaceae</taxon>
        <taxon>Viteae</taxon>
        <taxon>Vitis</taxon>
    </lineage>
</organism>
<proteinExistence type="predicted"/>
<comment type="caution">
    <text evidence="2">The sequence shown here is derived from an EMBL/GenBank/DDBJ whole genome shotgun (WGS) entry which is preliminary data.</text>
</comment>
<gene>
    <name evidence="2" type="ORF">CK203_038590</name>
</gene>
<dbReference type="Proteomes" id="UP000288805">
    <property type="component" value="Unassembled WGS sequence"/>
</dbReference>
<dbReference type="EMBL" id="QGNW01000145">
    <property type="protein sequence ID" value="RVW91407.1"/>
    <property type="molecule type" value="Genomic_DNA"/>
</dbReference>
<name>A0A438I406_VITVI</name>
<evidence type="ECO:0000313" key="3">
    <source>
        <dbReference type="Proteomes" id="UP000288805"/>
    </source>
</evidence>
<evidence type="ECO:0000313" key="2">
    <source>
        <dbReference type="EMBL" id="RVW91407.1"/>
    </source>
</evidence>
<protein>
    <submittedName>
        <fullName evidence="2">Uncharacterized protein</fullName>
    </submittedName>
</protein>
<feature type="region of interest" description="Disordered" evidence="1">
    <location>
        <begin position="51"/>
        <end position="89"/>
    </location>
</feature>
<reference evidence="2 3" key="1">
    <citation type="journal article" date="2018" name="PLoS Genet.">
        <title>Population sequencing reveals clonal diversity and ancestral inbreeding in the grapevine cultivar Chardonnay.</title>
        <authorList>
            <person name="Roach M.J."/>
            <person name="Johnson D.L."/>
            <person name="Bohlmann J."/>
            <person name="van Vuuren H.J."/>
            <person name="Jones S.J."/>
            <person name="Pretorius I.S."/>
            <person name="Schmidt S.A."/>
            <person name="Borneman A.R."/>
        </authorList>
    </citation>
    <scope>NUCLEOTIDE SEQUENCE [LARGE SCALE GENOMIC DNA]</scope>
    <source>
        <strain evidence="3">cv. Chardonnay</strain>
        <tissue evidence="2">Leaf</tissue>
    </source>
</reference>
<dbReference type="AlphaFoldDB" id="A0A438I406"/>
<sequence length="448" mass="50684">MNEVQNDLSQKIDNLQYSISRFANLNIMQEKENSPFQPHQNQKGIHEMEAKESGKEVDLPTCKLEHEVESETEKEKREEIKRKRKEKSTEKYDYIDEEPQRIVIKEEMKKHMHSPFPQALYGKIIQTKSQRNVKRVEKMKLGKSGVQRFKRRAPISKGVSQLRNHPLAHECHFAAQYAHFAAAEWAAKIPLLREIHPRCGNDLQASKMGCDLLFTRSLSLHFLPPKTIKSHSYQLRAPVKETMPFKENTITEAKVLIQPLKKPPQMHQLHRTLPLLDHLFIFSFLSPKQSEIEESSLESISKFRIQGVWDPAHSTRTGIIAHSPGILLRRHSTQMFHIRNFDAGWEKRAFQLPRSHISGSSDSAYPESFADICIVSRQSNSEDFSSEDERLSYSSLGVKKAGSPAGHESVETPSGHESNGVVAGNESNGAIAGNESNGAVAGDGATLQ</sequence>